<sequence>MAAGSRLFSRGSKPIPWGAAAGRAAGLACALALALVALPGGHGPVHGAIDPTGIVSRAPISESGGAPPESAPTRIVLGPGGRDVRLAGELTEGVAERLARLLDAHGSVERIHLTSEGGLVDEGAAIGALIARRGLVTYVPDYCVSACTLAFVRGRERLVLEGARLGFHAPYETGPFGIEVAADSTPERAAYLEAGLEPAFVDAALKVRPDDLMIPDTARLVAARVATGVVDAYRFPDSTLDESSDPDHARAVVLRDVPLLADVEARAPALIRAISAWYLDGYAQGRSEGAAYDGIRRMAARAVAGALRPAEPATLVALGQLTLRLLDRFEPDRAPACAAAGEGIGAVLTRSGIGEAERASARAALSNASFAEAMPDDSIPASRATRDCAGLRRALAAALALPADDAAAALHPLLFPEPALAHVTAQAE</sequence>
<name>A0A1I4GGZ6_9HYPH</name>
<dbReference type="EMBL" id="FOSV01000012">
    <property type="protein sequence ID" value="SFL29129.1"/>
    <property type="molecule type" value="Genomic_DNA"/>
</dbReference>
<gene>
    <name evidence="1" type="ORF">SAMN04488125_11239</name>
</gene>
<dbReference type="Gene3D" id="3.90.226.10">
    <property type="entry name" value="2-enoyl-CoA Hydratase, Chain A, domain 1"/>
    <property type="match status" value="1"/>
</dbReference>
<accession>A0A1I4GGZ6</accession>
<evidence type="ECO:0000313" key="1">
    <source>
        <dbReference type="EMBL" id="SFL29129.1"/>
    </source>
</evidence>
<dbReference type="RefSeq" id="WP_091947766.1">
    <property type="nucleotide sequence ID" value="NZ_FOSV01000012.1"/>
</dbReference>
<reference evidence="2" key="1">
    <citation type="submission" date="2016-10" db="EMBL/GenBank/DDBJ databases">
        <authorList>
            <person name="Varghese N."/>
            <person name="Submissions S."/>
        </authorList>
    </citation>
    <scope>NUCLEOTIDE SEQUENCE [LARGE SCALE GENOMIC DNA]</scope>
    <source>
        <strain evidence="2">CGMCC 1.6474</strain>
    </source>
</reference>
<dbReference type="Proteomes" id="UP000198804">
    <property type="component" value="Unassembled WGS sequence"/>
</dbReference>
<dbReference type="OrthoDB" id="5936191at2"/>
<dbReference type="AlphaFoldDB" id="A0A1I4GGZ6"/>
<proteinExistence type="predicted"/>
<organism evidence="1 2">
    <name type="scientific">Methylorubrum salsuginis</name>
    <dbReference type="NCBI Taxonomy" id="414703"/>
    <lineage>
        <taxon>Bacteria</taxon>
        <taxon>Pseudomonadati</taxon>
        <taxon>Pseudomonadota</taxon>
        <taxon>Alphaproteobacteria</taxon>
        <taxon>Hyphomicrobiales</taxon>
        <taxon>Methylobacteriaceae</taxon>
        <taxon>Methylorubrum</taxon>
    </lineage>
</organism>
<evidence type="ECO:0000313" key="2">
    <source>
        <dbReference type="Proteomes" id="UP000198804"/>
    </source>
</evidence>
<keyword evidence="2" id="KW-1185">Reference proteome</keyword>
<protein>
    <submittedName>
        <fullName evidence="1">Uncharacterized protein</fullName>
    </submittedName>
</protein>
<dbReference type="SUPFAM" id="SSF52096">
    <property type="entry name" value="ClpP/crotonase"/>
    <property type="match status" value="1"/>
</dbReference>
<dbReference type="STRING" id="414703.SAMN04488125_11239"/>
<dbReference type="InterPro" id="IPR029045">
    <property type="entry name" value="ClpP/crotonase-like_dom_sf"/>
</dbReference>